<feature type="transmembrane region" description="Helical" evidence="6">
    <location>
        <begin position="70"/>
        <end position="91"/>
    </location>
</feature>
<feature type="transmembrane region" description="Helical" evidence="6">
    <location>
        <begin position="41"/>
        <end position="63"/>
    </location>
</feature>
<evidence type="ECO:0000256" key="3">
    <source>
        <dbReference type="ARBA" id="ARBA00022692"/>
    </source>
</evidence>
<feature type="transmembrane region" description="Helical" evidence="6">
    <location>
        <begin position="309"/>
        <end position="331"/>
    </location>
</feature>
<evidence type="ECO:0000256" key="6">
    <source>
        <dbReference type="SAM" id="Phobius"/>
    </source>
</evidence>
<keyword evidence="5 6" id="KW-0472">Membrane</keyword>
<dbReference type="Proteomes" id="UP001226389">
    <property type="component" value="Unassembled WGS sequence"/>
</dbReference>
<organism evidence="7 8">
    <name type="scientific">Pseudarthrobacter defluvii</name>
    <dbReference type="NCBI Taxonomy" id="410837"/>
    <lineage>
        <taxon>Bacteria</taxon>
        <taxon>Bacillati</taxon>
        <taxon>Actinomycetota</taxon>
        <taxon>Actinomycetes</taxon>
        <taxon>Micrococcales</taxon>
        <taxon>Micrococcaceae</taxon>
        <taxon>Pseudarthrobacter</taxon>
    </lineage>
</organism>
<evidence type="ECO:0000313" key="8">
    <source>
        <dbReference type="Proteomes" id="UP001226389"/>
    </source>
</evidence>
<sequence length="337" mass="34752">MDDSERRHVYAVSLANRLTIGIIVIPGGAFVASLLSSEGNTQVAVLAAVAGGLGGLSIAWYAIGSGKPMLIFYSDLVPRLVAVGSAALLLLSGADLILYPTLLIGSSVVGLLCVSFYVLRGWQPVRGIFKEGIVELRYQGQGAFTTVLAGAYGSMPTAILGAVTTVASVAAFAAGEKLYRAALFSVVSLGNAFQGWVAEPPETGARLYRMRVSLTALASLGLLGGAAIALLGTWATGIVFGTPLAASERICGAFGLAFFAVCISTTLGRHVLVPFGCLRQVMLSTSAGAVCGVPAVAVLGAWYGAEGGAFGFAFGEVIVMSVQAFSSIRLYRRLRLT</sequence>
<keyword evidence="3 6" id="KW-0812">Transmembrane</keyword>
<comment type="subcellular location">
    <subcellularLocation>
        <location evidence="1">Cell membrane</location>
        <topology evidence="1">Multi-pass membrane protein</topology>
    </subcellularLocation>
</comment>
<proteinExistence type="predicted"/>
<dbReference type="EMBL" id="JAUSSY010000004">
    <property type="protein sequence ID" value="MDQ0118074.1"/>
    <property type="molecule type" value="Genomic_DNA"/>
</dbReference>
<keyword evidence="8" id="KW-1185">Reference proteome</keyword>
<dbReference type="InterPro" id="IPR050833">
    <property type="entry name" value="Poly_Biosynth_Transport"/>
</dbReference>
<evidence type="ECO:0000256" key="1">
    <source>
        <dbReference type="ARBA" id="ARBA00004651"/>
    </source>
</evidence>
<accession>A0ABT9UIL0</accession>
<gene>
    <name evidence="7" type="ORF">J2T22_001251</name>
</gene>
<evidence type="ECO:0000256" key="2">
    <source>
        <dbReference type="ARBA" id="ARBA00022475"/>
    </source>
</evidence>
<dbReference type="RefSeq" id="WP_307488913.1">
    <property type="nucleotide sequence ID" value="NZ_JAUSSY010000004.1"/>
</dbReference>
<feature type="transmembrane region" description="Helical" evidence="6">
    <location>
        <begin position="252"/>
        <end position="272"/>
    </location>
</feature>
<evidence type="ECO:0000256" key="5">
    <source>
        <dbReference type="ARBA" id="ARBA00023136"/>
    </source>
</evidence>
<name>A0ABT9UIL0_9MICC</name>
<comment type="caution">
    <text evidence="7">The sequence shown here is derived from an EMBL/GenBank/DDBJ whole genome shotgun (WGS) entry which is preliminary data.</text>
</comment>
<evidence type="ECO:0000313" key="7">
    <source>
        <dbReference type="EMBL" id="MDQ0118074.1"/>
    </source>
</evidence>
<feature type="transmembrane region" description="Helical" evidence="6">
    <location>
        <begin position="216"/>
        <end position="240"/>
    </location>
</feature>
<feature type="transmembrane region" description="Helical" evidence="6">
    <location>
        <begin position="14"/>
        <end position="35"/>
    </location>
</feature>
<feature type="transmembrane region" description="Helical" evidence="6">
    <location>
        <begin position="97"/>
        <end position="119"/>
    </location>
</feature>
<reference evidence="7 8" key="1">
    <citation type="submission" date="2023-07" db="EMBL/GenBank/DDBJ databases">
        <title>Sorghum-associated microbial communities from plants grown in Nebraska, USA.</title>
        <authorList>
            <person name="Schachtman D."/>
        </authorList>
    </citation>
    <scope>NUCLEOTIDE SEQUENCE [LARGE SCALE GENOMIC DNA]</scope>
    <source>
        <strain evidence="7 8">DS994</strain>
    </source>
</reference>
<keyword evidence="4 6" id="KW-1133">Transmembrane helix</keyword>
<dbReference type="PANTHER" id="PTHR30250:SF11">
    <property type="entry name" value="O-ANTIGEN TRANSPORTER-RELATED"/>
    <property type="match status" value="1"/>
</dbReference>
<feature type="transmembrane region" description="Helical" evidence="6">
    <location>
        <begin position="281"/>
        <end position="303"/>
    </location>
</feature>
<keyword evidence="2" id="KW-1003">Cell membrane</keyword>
<protein>
    <submittedName>
        <fullName evidence="7">PST family polysaccharide transporter</fullName>
    </submittedName>
</protein>
<evidence type="ECO:0000256" key="4">
    <source>
        <dbReference type="ARBA" id="ARBA00022989"/>
    </source>
</evidence>
<dbReference type="PANTHER" id="PTHR30250">
    <property type="entry name" value="PST FAMILY PREDICTED COLANIC ACID TRANSPORTER"/>
    <property type="match status" value="1"/>
</dbReference>